<accession>A0A507C5M8</accession>
<feature type="region of interest" description="Disordered" evidence="1">
    <location>
        <begin position="628"/>
        <end position="649"/>
    </location>
</feature>
<dbReference type="PANTHER" id="PTHR16078:SF1">
    <property type="entry name" value="COILED-COIL DOMAIN-CONTAINING PROTEIN 87"/>
    <property type="match status" value="1"/>
</dbReference>
<reference evidence="2 3" key="1">
    <citation type="journal article" date="2019" name="Sci. Rep.">
        <title>Comparative genomics of chytrid fungi reveal insights into the obligate biotrophic and pathogenic lifestyle of Synchytrium endobioticum.</title>
        <authorList>
            <person name="van de Vossenberg B.T.L.H."/>
            <person name="Warris S."/>
            <person name="Nguyen H.D.T."/>
            <person name="van Gent-Pelzer M.P.E."/>
            <person name="Joly D.L."/>
            <person name="van de Geest H.C."/>
            <person name="Bonants P.J.M."/>
            <person name="Smith D.S."/>
            <person name="Levesque C.A."/>
            <person name="van der Lee T.A.J."/>
        </authorList>
    </citation>
    <scope>NUCLEOTIDE SEQUENCE [LARGE SCALE GENOMIC DNA]</scope>
    <source>
        <strain evidence="2 3">JEL517</strain>
    </source>
</reference>
<keyword evidence="3" id="KW-1185">Reference proteome</keyword>
<feature type="region of interest" description="Disordered" evidence="1">
    <location>
        <begin position="381"/>
        <end position="413"/>
    </location>
</feature>
<feature type="compositionally biased region" description="Polar residues" evidence="1">
    <location>
        <begin position="62"/>
        <end position="72"/>
    </location>
</feature>
<evidence type="ECO:0000313" key="3">
    <source>
        <dbReference type="Proteomes" id="UP000319731"/>
    </source>
</evidence>
<feature type="region of interest" description="Disordered" evidence="1">
    <location>
        <begin position="55"/>
        <end position="79"/>
    </location>
</feature>
<dbReference type="RefSeq" id="XP_031025439.1">
    <property type="nucleotide sequence ID" value="XM_031168570.1"/>
</dbReference>
<protein>
    <submittedName>
        <fullName evidence="2">Uncharacterized protein</fullName>
    </submittedName>
</protein>
<feature type="compositionally biased region" description="Polar residues" evidence="1">
    <location>
        <begin position="849"/>
        <end position="897"/>
    </location>
</feature>
<organism evidence="2 3">
    <name type="scientific">Synchytrium microbalum</name>
    <dbReference type="NCBI Taxonomy" id="1806994"/>
    <lineage>
        <taxon>Eukaryota</taxon>
        <taxon>Fungi</taxon>
        <taxon>Fungi incertae sedis</taxon>
        <taxon>Chytridiomycota</taxon>
        <taxon>Chytridiomycota incertae sedis</taxon>
        <taxon>Chytridiomycetes</taxon>
        <taxon>Synchytriales</taxon>
        <taxon>Synchytriaceae</taxon>
        <taxon>Synchytrium</taxon>
    </lineage>
</organism>
<sequence>MIHNGTDHDSNTVDISTELLDILLAPPVAIPTSPIIATSIDTQPHDLDALNQDQHLKPSLPTDYSTYSPSKNQSHRKRITTADVRKAEWTFRNKLLGAPGVSFNLLPVHPLGIVDIKKPDFNAIPELADPPPLIQSEDDDQPEIKPTPFSSTSHVDPTDMILPILKRTATHINSLSWIAQAEQDDLAKIFMSEVIRRYQELRESLVQQNEFSSPQINMLMSLILEKVSDQSELALERCRQRRKQMDSLGVLGAEANRGRVCALYRLELSRRIVLRNLLASVMNDITHGIAILDVDPDWQQLFISQLSDLQDRLPANQHVDLPEDPEDIKLLHEKYRKERLLQPLETLHRHLGQAEREEIMKKYGTILSDLGGLLNSQPQKIMSQDHERARRTLRDGNTGRDHADDRTLTGASDEDMDDAELHLSTMNEFSLLMRNDPILEAHATTTTFNRRKHDDSKPRPPRKRYLPSSNFKPDLMTSYDYSIIDEIPVSAIPPAPPIPDYIPVMAPDGTVLRASPFRVSKRTPKGSVSIDPSPPLVVSEFSGMIDQAALEALDGRLARYKEVEELYDEVMKTLTGRNWQTDVAKEEDSGSCPAAPFEPGMPMSYAFQGLAIPKRQIMAAAAAANGTSATTADAPSSPQSGRPHSGGPEIRLRTMLATGPSVTPSEYLRNRKSAMAKTPSSRAATHTKFNFGGYVPADVADELRHPSDDANQVSIVDYIDYLKTRACDFILEIMVDADEDEEAYRRFVEEQDKLRKEEREQEQVVKQQKAHAARYERRRQMTSYSDGNWNPLIMEYFEELKNNEVPPELESDVVSPKENLQGSGGSVNKSAGTFQRSKSITKHSKPDVGSSTNTSATKEPPRNRSNSSNLGNKKSTNSVTGSNFSNASTSSRNTAEPTNLRPFPSMINIHRAQEDLRKIWNDLKMTFGEQCRMAAIYGSHRYSSKLEATVLIWKEAGKRVLEREAVLSKLCQFEKEASNPERLFGHGHDVSSEIRMAEASRREELLGELASMEEGVLAAAKTLKSQLKEALTYEGVVYADKMIHDVTDLIYHAAGHKSRPTSGREAKPRLPPIPDATPK</sequence>
<name>A0A507C5M8_9FUNG</name>
<dbReference type="GeneID" id="42003867"/>
<comment type="caution">
    <text evidence="2">The sequence shown here is derived from an EMBL/GenBank/DDBJ whole genome shotgun (WGS) entry which is preliminary data.</text>
</comment>
<feature type="compositionally biased region" description="Basic and acidic residues" evidence="1">
    <location>
        <begin position="383"/>
        <end position="407"/>
    </location>
</feature>
<proteinExistence type="predicted"/>
<evidence type="ECO:0000313" key="2">
    <source>
        <dbReference type="EMBL" id="TPX34801.1"/>
    </source>
</evidence>
<feature type="region of interest" description="Disordered" evidence="1">
    <location>
        <begin position="754"/>
        <end position="781"/>
    </location>
</feature>
<feature type="region of interest" description="Disordered" evidence="1">
    <location>
        <begin position="1055"/>
        <end position="1079"/>
    </location>
</feature>
<dbReference type="Proteomes" id="UP000319731">
    <property type="component" value="Unassembled WGS sequence"/>
</dbReference>
<feature type="compositionally biased region" description="Basic and acidic residues" evidence="1">
    <location>
        <begin position="754"/>
        <end position="763"/>
    </location>
</feature>
<dbReference type="PANTHER" id="PTHR16078">
    <property type="entry name" value="COILED-COIL DOMAIN-CONTAINING PROTEIN 87"/>
    <property type="match status" value="1"/>
</dbReference>
<gene>
    <name evidence="2" type="ORF">SmJEL517_g02642</name>
</gene>
<dbReference type="AlphaFoldDB" id="A0A507C5M8"/>
<feature type="compositionally biased region" description="Polar residues" evidence="1">
    <location>
        <begin position="818"/>
        <end position="838"/>
    </location>
</feature>
<dbReference type="Gene3D" id="1.20.58.1520">
    <property type="match status" value="1"/>
</dbReference>
<feature type="region of interest" description="Disordered" evidence="1">
    <location>
        <begin position="442"/>
        <end position="471"/>
    </location>
</feature>
<dbReference type="InterPro" id="IPR037383">
    <property type="entry name" value="CCDC87"/>
</dbReference>
<feature type="region of interest" description="Disordered" evidence="1">
    <location>
        <begin position="807"/>
        <end position="902"/>
    </location>
</feature>
<feature type="compositionally biased region" description="Pro residues" evidence="1">
    <location>
        <begin position="1069"/>
        <end position="1079"/>
    </location>
</feature>
<dbReference type="EMBL" id="QEAO01000011">
    <property type="protein sequence ID" value="TPX34801.1"/>
    <property type="molecule type" value="Genomic_DNA"/>
</dbReference>
<dbReference type="OrthoDB" id="67750at2759"/>
<evidence type="ECO:0000256" key="1">
    <source>
        <dbReference type="SAM" id="MobiDB-lite"/>
    </source>
</evidence>